<proteinExistence type="predicted"/>
<evidence type="ECO:0008006" key="5">
    <source>
        <dbReference type="Google" id="ProtNLM"/>
    </source>
</evidence>
<evidence type="ECO:0000313" key="2">
    <source>
        <dbReference type="EMBL" id="QCP09915.1"/>
    </source>
</evidence>
<dbReference type="Proteomes" id="UP000584325">
    <property type="component" value="Unassembled WGS sequence"/>
</dbReference>
<accession>A0A4P8HNK3</accession>
<organism evidence="1 4">
    <name type="scientific">Pseudoduganella umbonata</name>
    <dbReference type="NCBI Taxonomy" id="864828"/>
    <lineage>
        <taxon>Bacteria</taxon>
        <taxon>Pseudomonadati</taxon>
        <taxon>Pseudomonadota</taxon>
        <taxon>Betaproteobacteria</taxon>
        <taxon>Burkholderiales</taxon>
        <taxon>Oxalobacteraceae</taxon>
        <taxon>Telluria group</taxon>
        <taxon>Pseudoduganella</taxon>
    </lineage>
</organism>
<dbReference type="Proteomes" id="UP000298763">
    <property type="component" value="Chromosome"/>
</dbReference>
<evidence type="ECO:0000313" key="3">
    <source>
        <dbReference type="Proteomes" id="UP000298763"/>
    </source>
</evidence>
<gene>
    <name evidence="2" type="ORF">FCL38_05370</name>
    <name evidence="1" type="ORF">FHS02_000679</name>
</gene>
<keyword evidence="3" id="KW-1185">Reference proteome</keyword>
<dbReference type="RefSeq" id="WP_137312801.1">
    <property type="nucleotide sequence ID" value="NZ_CP040017.1"/>
</dbReference>
<evidence type="ECO:0000313" key="1">
    <source>
        <dbReference type="EMBL" id="MBB3219892.1"/>
    </source>
</evidence>
<reference evidence="2 3" key="1">
    <citation type="submission" date="2019-05" db="EMBL/GenBank/DDBJ databases">
        <title>Draft Genome Sequences of Six Type Strains of the Genus Massilia.</title>
        <authorList>
            <person name="Miess H."/>
            <person name="Frediansyhah A."/>
            <person name="Gross H."/>
        </authorList>
    </citation>
    <scope>NUCLEOTIDE SEQUENCE [LARGE SCALE GENOMIC DNA]</scope>
    <source>
        <strain evidence="2 3">DSMZ 26121</strain>
    </source>
</reference>
<sequence length="75" mass="8862">MRMPAKHVLSLVENIDVSNAQWLQRLHACRLLRPSFRPNRDIAELRAYRRAREKYTDYAAAQIQHVQKALAFMNI</sequence>
<dbReference type="EMBL" id="JACHXS010000001">
    <property type="protein sequence ID" value="MBB3219892.1"/>
    <property type="molecule type" value="Genomic_DNA"/>
</dbReference>
<evidence type="ECO:0000313" key="4">
    <source>
        <dbReference type="Proteomes" id="UP000584325"/>
    </source>
</evidence>
<reference evidence="1 4" key="2">
    <citation type="submission" date="2020-08" db="EMBL/GenBank/DDBJ databases">
        <title>Genomic Encyclopedia of Type Strains, Phase III (KMG-III): the genomes of soil and plant-associated and newly described type strains.</title>
        <authorList>
            <person name="Whitman W."/>
        </authorList>
    </citation>
    <scope>NUCLEOTIDE SEQUENCE [LARGE SCALE GENOMIC DNA]</scope>
    <source>
        <strain evidence="1 4">CECT 7753</strain>
    </source>
</reference>
<dbReference type="OrthoDB" id="9815354at2"/>
<name>A0A4P8HNK3_9BURK</name>
<dbReference type="AlphaFoldDB" id="A0A4P8HNK3"/>
<protein>
    <recommendedName>
        <fullName evidence="5">Transposase</fullName>
    </recommendedName>
</protein>
<dbReference type="EMBL" id="CP040017">
    <property type="protein sequence ID" value="QCP09915.1"/>
    <property type="molecule type" value="Genomic_DNA"/>
</dbReference>